<dbReference type="InterPro" id="IPR046348">
    <property type="entry name" value="SIS_dom_sf"/>
</dbReference>
<dbReference type="InterPro" id="IPR035472">
    <property type="entry name" value="RpiR-like_SIS"/>
</dbReference>
<dbReference type="Proteomes" id="UP001589836">
    <property type="component" value="Unassembled WGS sequence"/>
</dbReference>
<protein>
    <submittedName>
        <fullName evidence="6">MurR/RpiR family transcriptional regulator</fullName>
    </submittedName>
</protein>
<accession>A0ABV6LRT4</accession>
<dbReference type="InterPro" id="IPR036388">
    <property type="entry name" value="WH-like_DNA-bd_sf"/>
</dbReference>
<name>A0ABV6LRT4_9BACI</name>
<feature type="domain" description="HTH rpiR-type" evidence="4">
    <location>
        <begin position="2"/>
        <end position="78"/>
    </location>
</feature>
<dbReference type="Pfam" id="PF01418">
    <property type="entry name" value="HTH_6"/>
    <property type="match status" value="1"/>
</dbReference>
<evidence type="ECO:0000256" key="2">
    <source>
        <dbReference type="ARBA" id="ARBA00023125"/>
    </source>
</evidence>
<keyword evidence="3" id="KW-0804">Transcription</keyword>
<sequence>MGAILDYFSKDIHKLTHAERHVLYYIEANLDQSRRLSLTNMASINTVSTTTIVRMCHKLGLEGYSELKYFLRNFTFDALPEEQDTMERYEKDLHQVFTSLDIDYLDEVSLKMLHAKRIIIVAVGLSKTLGEYFSKRLMQMNTVSSYVYESHMIDLLPNWVNKDDFVVFISSSGETETLTKTADKVNHLDVPSLAITNTPDSALHSMTNDSISAHVQRVMFAGYDLSARSTLMMLIDVLFERYLRNALEQK</sequence>
<comment type="caution">
    <text evidence="6">The sequence shown here is derived from an EMBL/GenBank/DDBJ whole genome shotgun (WGS) entry which is preliminary data.</text>
</comment>
<keyword evidence="7" id="KW-1185">Reference proteome</keyword>
<evidence type="ECO:0000259" key="5">
    <source>
        <dbReference type="PROSITE" id="PS51464"/>
    </source>
</evidence>
<dbReference type="EMBL" id="JBHLTP010000013">
    <property type="protein sequence ID" value="MFC0525049.1"/>
    <property type="molecule type" value="Genomic_DNA"/>
</dbReference>
<dbReference type="PROSITE" id="PS51464">
    <property type="entry name" value="SIS"/>
    <property type="match status" value="1"/>
</dbReference>
<dbReference type="Gene3D" id="1.10.10.10">
    <property type="entry name" value="Winged helix-like DNA-binding domain superfamily/Winged helix DNA-binding domain"/>
    <property type="match status" value="1"/>
</dbReference>
<dbReference type="SUPFAM" id="SSF53697">
    <property type="entry name" value="SIS domain"/>
    <property type="match status" value="1"/>
</dbReference>
<proteinExistence type="predicted"/>
<dbReference type="PANTHER" id="PTHR30514">
    <property type="entry name" value="GLUCOKINASE"/>
    <property type="match status" value="1"/>
</dbReference>
<dbReference type="SUPFAM" id="SSF46689">
    <property type="entry name" value="Homeodomain-like"/>
    <property type="match status" value="1"/>
</dbReference>
<evidence type="ECO:0000256" key="1">
    <source>
        <dbReference type="ARBA" id="ARBA00023015"/>
    </source>
</evidence>
<dbReference type="CDD" id="cd05013">
    <property type="entry name" value="SIS_RpiR"/>
    <property type="match status" value="1"/>
</dbReference>
<dbReference type="RefSeq" id="WP_377349801.1">
    <property type="nucleotide sequence ID" value="NZ_JBHLTP010000013.1"/>
</dbReference>
<evidence type="ECO:0000259" key="4">
    <source>
        <dbReference type="PROSITE" id="PS51071"/>
    </source>
</evidence>
<dbReference type="Pfam" id="PF01380">
    <property type="entry name" value="SIS"/>
    <property type="match status" value="1"/>
</dbReference>
<feature type="domain" description="SIS" evidence="5">
    <location>
        <begin position="108"/>
        <end position="248"/>
    </location>
</feature>
<evidence type="ECO:0000313" key="7">
    <source>
        <dbReference type="Proteomes" id="UP001589836"/>
    </source>
</evidence>
<dbReference type="InterPro" id="IPR001347">
    <property type="entry name" value="SIS_dom"/>
</dbReference>
<evidence type="ECO:0000256" key="3">
    <source>
        <dbReference type="ARBA" id="ARBA00023163"/>
    </source>
</evidence>
<dbReference type="InterPro" id="IPR009057">
    <property type="entry name" value="Homeodomain-like_sf"/>
</dbReference>
<dbReference type="PANTHER" id="PTHR30514:SF10">
    <property type="entry name" value="MURR_RPIR FAMILY TRANSCRIPTIONAL REGULATOR"/>
    <property type="match status" value="1"/>
</dbReference>
<evidence type="ECO:0000313" key="6">
    <source>
        <dbReference type="EMBL" id="MFC0525049.1"/>
    </source>
</evidence>
<dbReference type="InterPro" id="IPR000281">
    <property type="entry name" value="HTH_RpiR"/>
</dbReference>
<organism evidence="6 7">
    <name type="scientific">Pontibacillus salicampi</name>
    <dbReference type="NCBI Taxonomy" id="1449801"/>
    <lineage>
        <taxon>Bacteria</taxon>
        <taxon>Bacillati</taxon>
        <taxon>Bacillota</taxon>
        <taxon>Bacilli</taxon>
        <taxon>Bacillales</taxon>
        <taxon>Bacillaceae</taxon>
        <taxon>Pontibacillus</taxon>
    </lineage>
</organism>
<keyword evidence="1" id="KW-0805">Transcription regulation</keyword>
<dbReference type="PROSITE" id="PS51071">
    <property type="entry name" value="HTH_RPIR"/>
    <property type="match status" value="1"/>
</dbReference>
<keyword evidence="2" id="KW-0238">DNA-binding</keyword>
<gene>
    <name evidence="6" type="ORF">ACFFGV_15825</name>
</gene>
<dbReference type="InterPro" id="IPR047640">
    <property type="entry name" value="RpiR-like"/>
</dbReference>
<reference evidence="6 7" key="1">
    <citation type="submission" date="2024-09" db="EMBL/GenBank/DDBJ databases">
        <authorList>
            <person name="Sun Q."/>
            <person name="Mori K."/>
        </authorList>
    </citation>
    <scope>NUCLEOTIDE SEQUENCE [LARGE SCALE GENOMIC DNA]</scope>
    <source>
        <strain evidence="6 7">NCAIM B.02529</strain>
    </source>
</reference>
<dbReference type="Gene3D" id="3.40.50.10490">
    <property type="entry name" value="Glucose-6-phosphate isomerase like protein, domain 1"/>
    <property type="match status" value="1"/>
</dbReference>